<keyword evidence="2" id="KW-1015">Disulfide bond</keyword>
<dbReference type="EMBL" id="HBIU01007133">
    <property type="protein sequence ID" value="CAE0624082.1"/>
    <property type="molecule type" value="Transcribed_RNA"/>
</dbReference>
<dbReference type="AlphaFoldDB" id="A0A7S3XLL0"/>
<gene>
    <name evidence="4" type="ORF">HAKA00212_LOCUS2748</name>
</gene>
<dbReference type="Gene3D" id="3.90.550.10">
    <property type="entry name" value="Spore Coat Polysaccharide Biosynthesis Protein SpsA, Chain A"/>
    <property type="match status" value="1"/>
</dbReference>
<accession>A0A7S3XLL0</accession>
<reference evidence="4" key="1">
    <citation type="submission" date="2021-01" db="EMBL/GenBank/DDBJ databases">
        <authorList>
            <person name="Corre E."/>
            <person name="Pelletier E."/>
            <person name="Niang G."/>
            <person name="Scheremetjew M."/>
            <person name="Finn R."/>
            <person name="Kale V."/>
            <person name="Holt S."/>
            <person name="Cochrane G."/>
            <person name="Meng A."/>
            <person name="Brown T."/>
            <person name="Cohen L."/>
        </authorList>
    </citation>
    <scope>NUCLEOTIDE SEQUENCE</scope>
    <source>
        <strain evidence="4">CCMP3107</strain>
    </source>
</reference>
<dbReference type="Pfam" id="PF09258">
    <property type="entry name" value="Glyco_transf_64"/>
    <property type="match status" value="1"/>
</dbReference>
<dbReference type="PANTHER" id="PTHR48410:SF1">
    <property type="entry name" value="GLYCOSYLINOSITOL PHOSPHORYLCERAMIDE MANNOSYL TRANSFERASE 1"/>
    <property type="match status" value="1"/>
</dbReference>
<evidence type="ECO:0000256" key="2">
    <source>
        <dbReference type="ARBA" id="ARBA00023157"/>
    </source>
</evidence>
<organism evidence="4">
    <name type="scientific">Heterosigma akashiwo</name>
    <name type="common">Chromophytic alga</name>
    <name type="synonym">Heterosigma carterae</name>
    <dbReference type="NCBI Taxonomy" id="2829"/>
    <lineage>
        <taxon>Eukaryota</taxon>
        <taxon>Sar</taxon>
        <taxon>Stramenopiles</taxon>
        <taxon>Ochrophyta</taxon>
        <taxon>Raphidophyceae</taxon>
        <taxon>Chattonellales</taxon>
        <taxon>Chattonellaceae</taxon>
        <taxon>Heterosigma</taxon>
    </lineage>
</organism>
<evidence type="ECO:0000256" key="1">
    <source>
        <dbReference type="ARBA" id="ARBA00022679"/>
    </source>
</evidence>
<dbReference type="InterPro" id="IPR015338">
    <property type="entry name" value="GT64_dom"/>
</dbReference>
<dbReference type="InterPro" id="IPR029044">
    <property type="entry name" value="Nucleotide-diphossugar_trans"/>
</dbReference>
<sequence>MRTFSFGKCISYAIGTLLFLSMVSNTILFTQPRPVQLAYPLKNEQMYTIVVNTFRRPDMLAKFIKHYQTCPRAESIRVVWSDQQNYPPVPESDPQLFSRFKKVVYQIQETDSLNNRFRPIDDLKTNAVFHVDDDIKVPCSDLDFAFEVWQNSPKSMVGFMPRTHTPIFVDSVLQYTYNCWWKVWWDGSYSMILTKAAFLHKDYMDLYTNHMPQGIKKFVDAGKNCEDIAMSFMVANETNLPPIYVRGSLQDHGVFNGISTSKSWTSGGHMVERNGCLNKLVEFYDGKMPLVKGHAISAPASSWMINQPATWLEYFSTDILAKPGKKPDLVHTEESSQMRGTSLSVLGMIGLLFLTACATV</sequence>
<keyword evidence="1" id="KW-0808">Transferase</keyword>
<proteinExistence type="predicted"/>
<name>A0A7S3XLL0_HETAK</name>
<protein>
    <recommendedName>
        <fullName evidence="3">Glycosyl transferase 64 domain-containing protein</fullName>
    </recommendedName>
</protein>
<dbReference type="GO" id="GO:0016757">
    <property type="term" value="F:glycosyltransferase activity"/>
    <property type="evidence" value="ECO:0007669"/>
    <property type="project" value="InterPro"/>
</dbReference>
<dbReference type="InterPro" id="IPR053318">
    <property type="entry name" value="GT64"/>
</dbReference>
<evidence type="ECO:0000259" key="3">
    <source>
        <dbReference type="Pfam" id="PF09258"/>
    </source>
</evidence>
<dbReference type="SUPFAM" id="SSF53448">
    <property type="entry name" value="Nucleotide-diphospho-sugar transferases"/>
    <property type="match status" value="1"/>
</dbReference>
<evidence type="ECO:0000313" key="4">
    <source>
        <dbReference type="EMBL" id="CAE0624082.1"/>
    </source>
</evidence>
<dbReference type="PANTHER" id="PTHR48410">
    <property type="entry name" value="GLYCOSYLINOSITOL PHOSPHORYLCERAMIDE MANNOSYL TRANSFERASE 1"/>
    <property type="match status" value="1"/>
</dbReference>
<feature type="domain" description="Glycosyl transferase 64" evidence="3">
    <location>
        <begin position="47"/>
        <end position="293"/>
    </location>
</feature>
<dbReference type="GO" id="GO:0016020">
    <property type="term" value="C:membrane"/>
    <property type="evidence" value="ECO:0007669"/>
    <property type="project" value="InterPro"/>
</dbReference>